<evidence type="ECO:0000256" key="1">
    <source>
        <dbReference type="SAM" id="Phobius"/>
    </source>
</evidence>
<evidence type="ECO:0000313" key="3">
    <source>
        <dbReference type="Proteomes" id="UP000293652"/>
    </source>
</evidence>
<evidence type="ECO:0000313" key="2">
    <source>
        <dbReference type="EMBL" id="TAX64128.1"/>
    </source>
</evidence>
<comment type="caution">
    <text evidence="2">The sequence shown here is derived from an EMBL/GenBank/DDBJ whole genome shotgun (WGS) entry which is preliminary data.</text>
</comment>
<dbReference type="Proteomes" id="UP000293652">
    <property type="component" value="Unassembled WGS sequence"/>
</dbReference>
<name>A0A4Q8XP23_RHILE</name>
<dbReference type="EMBL" id="SIPC01000010">
    <property type="protein sequence ID" value="TAX64128.1"/>
    <property type="molecule type" value="Genomic_DNA"/>
</dbReference>
<keyword evidence="1" id="KW-0472">Membrane</keyword>
<gene>
    <name evidence="2" type="ORF">ELI03_35355</name>
</gene>
<keyword evidence="1" id="KW-1133">Transmembrane helix</keyword>
<keyword evidence="1" id="KW-0812">Transmembrane</keyword>
<protein>
    <submittedName>
        <fullName evidence="2">Uncharacterized protein</fullName>
    </submittedName>
</protein>
<organism evidence="2 3">
    <name type="scientific">Rhizobium leguminosarum</name>
    <dbReference type="NCBI Taxonomy" id="384"/>
    <lineage>
        <taxon>Bacteria</taxon>
        <taxon>Pseudomonadati</taxon>
        <taxon>Pseudomonadota</taxon>
        <taxon>Alphaproteobacteria</taxon>
        <taxon>Hyphomicrobiales</taxon>
        <taxon>Rhizobiaceae</taxon>
        <taxon>Rhizobium/Agrobacterium group</taxon>
        <taxon>Rhizobium</taxon>
    </lineage>
</organism>
<reference evidence="2 3" key="1">
    <citation type="submission" date="2019-02" db="EMBL/GenBank/DDBJ databases">
        <title>The genomic architecture of introgression among sibling species of bacteria.</title>
        <authorList>
            <person name="Cavassim M.I.A."/>
            <person name="Moeskjaer S."/>
            <person name="Moslemi C."/>
            <person name="Fields B."/>
            <person name="Bachmann A."/>
            <person name="Vilhjalmsson B."/>
            <person name="Schierup M.H."/>
            <person name="Young J.P.W."/>
            <person name="Andersen S.U."/>
        </authorList>
    </citation>
    <scope>NUCLEOTIDE SEQUENCE [LARGE SCALE GENOMIC DNA]</scope>
    <source>
        <strain evidence="2 3">SM145A</strain>
    </source>
</reference>
<sequence length="444" mass="47881">MSIFVTHTPLSQMRPIGSEGERSFARVTALIERHLTPRHAAILADPVPVRDGSGIDWYIDADGEIAALSELPESEAQAVRAELADMLSDFRRAADTLDAGGTGKQHAAAVALRNAALFPGEDFVFVARDDDQARPIIVGWSYESHDPSAAHAFSVSAFGPDRVVAQPAAVRPAVPAETPPAAQPDTSTVEETVRTVSPAEVGIRSADRGGKWRLAALVPLLPAILSLLLLVAITALLLPACGLRTPFGTINFGFPATYGCASIASAVVAPALTESNDLGRELSVVQQEYQRQRLACLVPQQPAQVERQAAAPQAEEQEFNERVDQRGEAQITLIWEGQDDLDLWVICPSGVSINYQNPRACGGNLDIDQNTEQRISPNPVENVTFPQGLTETGAHRIGVKLYTSRTNQSPVPFRVRVRDARGTRMLQGQLARQGDSVIIDQMVK</sequence>
<accession>A0A4Q8XP23</accession>
<dbReference type="RefSeq" id="WP_130751301.1">
    <property type="nucleotide sequence ID" value="NZ_SIPC01000010.1"/>
</dbReference>
<feature type="transmembrane region" description="Helical" evidence="1">
    <location>
        <begin position="214"/>
        <end position="238"/>
    </location>
</feature>
<proteinExistence type="predicted"/>
<dbReference type="AlphaFoldDB" id="A0A4Q8XP23"/>